<feature type="region of interest" description="Disordered" evidence="1">
    <location>
        <begin position="83"/>
        <end position="135"/>
    </location>
</feature>
<name>A0A7W9WSC9_9BURK</name>
<evidence type="ECO:0000256" key="2">
    <source>
        <dbReference type="SAM" id="SignalP"/>
    </source>
</evidence>
<dbReference type="AlphaFoldDB" id="A0A7W9WSC9"/>
<keyword evidence="4" id="KW-1185">Reference proteome</keyword>
<dbReference type="Proteomes" id="UP000571554">
    <property type="component" value="Unassembled WGS sequence"/>
</dbReference>
<dbReference type="EMBL" id="JACHBW010000011">
    <property type="protein sequence ID" value="MBB6104115.1"/>
    <property type="molecule type" value="Genomic_DNA"/>
</dbReference>
<organism evidence="3 4">
    <name type="scientific">Paraburkholderia bannensis</name>
    <dbReference type="NCBI Taxonomy" id="765414"/>
    <lineage>
        <taxon>Bacteria</taxon>
        <taxon>Pseudomonadati</taxon>
        <taxon>Pseudomonadota</taxon>
        <taxon>Betaproteobacteria</taxon>
        <taxon>Burkholderiales</taxon>
        <taxon>Burkholderiaceae</taxon>
        <taxon>Paraburkholderia</taxon>
    </lineage>
</organism>
<accession>A0A7W9WSC9</accession>
<sequence>MKSIKHLAAVAALFAVPLAALAQAQTPIVEPGLAGNDALTRAQVKQDQARLEHSGYDTSVGDQASYPRQLQAAEARVGQEQVREVASGEYTPPASSGYGGVMSGSDAAGAPVQPARPAQPAHTGAPGMKPTYFGN</sequence>
<feature type="compositionally biased region" description="Low complexity" evidence="1">
    <location>
        <begin position="107"/>
        <end position="121"/>
    </location>
</feature>
<gene>
    <name evidence="3" type="ORF">F4827_003974</name>
</gene>
<feature type="signal peptide" evidence="2">
    <location>
        <begin position="1"/>
        <end position="22"/>
    </location>
</feature>
<feature type="chain" id="PRO_5030580377" description="DUF4148 domain-containing protein" evidence="2">
    <location>
        <begin position="23"/>
        <end position="135"/>
    </location>
</feature>
<comment type="caution">
    <text evidence="3">The sequence shown here is derived from an EMBL/GenBank/DDBJ whole genome shotgun (WGS) entry which is preliminary data.</text>
</comment>
<evidence type="ECO:0000313" key="4">
    <source>
        <dbReference type="Proteomes" id="UP000571554"/>
    </source>
</evidence>
<evidence type="ECO:0000256" key="1">
    <source>
        <dbReference type="SAM" id="MobiDB-lite"/>
    </source>
</evidence>
<protein>
    <recommendedName>
        <fullName evidence="5">DUF4148 domain-containing protein</fullName>
    </recommendedName>
</protein>
<evidence type="ECO:0008006" key="5">
    <source>
        <dbReference type="Google" id="ProtNLM"/>
    </source>
</evidence>
<evidence type="ECO:0000313" key="3">
    <source>
        <dbReference type="EMBL" id="MBB6104115.1"/>
    </source>
</evidence>
<dbReference type="InterPro" id="IPR025421">
    <property type="entry name" value="DUF4148"/>
</dbReference>
<keyword evidence="2" id="KW-0732">Signal</keyword>
<proteinExistence type="predicted"/>
<reference evidence="3 4" key="1">
    <citation type="submission" date="2020-08" db="EMBL/GenBank/DDBJ databases">
        <title>Above-ground endophytic microbial communities from plants in different locations in the United States.</title>
        <authorList>
            <person name="Frank C."/>
        </authorList>
    </citation>
    <scope>NUCLEOTIDE SEQUENCE [LARGE SCALE GENOMIC DNA]</scope>
    <source>
        <strain evidence="3 4">WP4_2_2</strain>
    </source>
</reference>
<dbReference type="Pfam" id="PF13663">
    <property type="entry name" value="DUF4148"/>
    <property type="match status" value="1"/>
</dbReference>